<dbReference type="AlphaFoldDB" id="A0A498BTS7"/>
<dbReference type="Gene3D" id="3.20.20.220">
    <property type="match status" value="1"/>
</dbReference>
<dbReference type="PANTHER" id="PTHR45754:SF3">
    <property type="entry name" value="METHYLENETETRAHYDROFOLATE REDUCTASE (NADPH)"/>
    <property type="match status" value="1"/>
</dbReference>
<evidence type="ECO:0000256" key="1">
    <source>
        <dbReference type="ARBA" id="ARBA00001974"/>
    </source>
</evidence>
<evidence type="ECO:0000256" key="8">
    <source>
        <dbReference type="RuleBase" id="RU003862"/>
    </source>
</evidence>
<keyword evidence="11" id="KW-1185">Reference proteome</keyword>
<evidence type="ECO:0000259" key="9">
    <source>
        <dbReference type="Pfam" id="PF12225"/>
    </source>
</evidence>
<comment type="catalytic activity">
    <reaction evidence="7">
        <text>(6S)-5-methyl-5,6,7,8-tetrahydrofolate + NAD(+) = (6R)-5,10-methylene-5,6,7,8-tetrahydrofolate + NADH + H(+)</text>
        <dbReference type="Rhea" id="RHEA:19821"/>
        <dbReference type="ChEBI" id="CHEBI:15378"/>
        <dbReference type="ChEBI" id="CHEBI:15636"/>
        <dbReference type="ChEBI" id="CHEBI:18608"/>
        <dbReference type="ChEBI" id="CHEBI:57540"/>
        <dbReference type="ChEBI" id="CHEBI:57945"/>
        <dbReference type="EC" id="1.5.1.54"/>
    </reaction>
    <physiologicalReaction direction="right-to-left" evidence="7">
        <dbReference type="Rhea" id="RHEA:19823"/>
    </physiologicalReaction>
</comment>
<comment type="cofactor">
    <cofactor evidence="1 8">
        <name>FAD</name>
        <dbReference type="ChEBI" id="CHEBI:57692"/>
    </cofactor>
</comment>
<dbReference type="Proteomes" id="UP000273158">
    <property type="component" value="Unassembled WGS sequence"/>
</dbReference>
<dbReference type="SUPFAM" id="SSF51730">
    <property type="entry name" value="FAD-linked oxidoreductase"/>
    <property type="match status" value="1"/>
</dbReference>
<name>A0A498BTS7_9MICO</name>
<dbReference type="UniPathway" id="UPA00193"/>
<evidence type="ECO:0000256" key="3">
    <source>
        <dbReference type="ARBA" id="ARBA00006743"/>
    </source>
</evidence>
<protein>
    <recommendedName>
        <fullName evidence="8">Methylenetetrahydrofolate reductase</fullName>
    </recommendedName>
</protein>
<evidence type="ECO:0000313" key="10">
    <source>
        <dbReference type="EMBL" id="RLK47374.1"/>
    </source>
</evidence>
<dbReference type="GO" id="GO:0005829">
    <property type="term" value="C:cytosol"/>
    <property type="evidence" value="ECO:0007669"/>
    <property type="project" value="TreeGrafter"/>
</dbReference>
<gene>
    <name evidence="10" type="ORF">C7474_1950</name>
</gene>
<dbReference type="Pfam" id="PF12225">
    <property type="entry name" value="DUF5981"/>
    <property type="match status" value="1"/>
</dbReference>
<evidence type="ECO:0000256" key="4">
    <source>
        <dbReference type="ARBA" id="ARBA00022630"/>
    </source>
</evidence>
<comment type="caution">
    <text evidence="10">The sequence shown here is derived from an EMBL/GenBank/DDBJ whole genome shotgun (WGS) entry which is preliminary data.</text>
</comment>
<dbReference type="InterPro" id="IPR022026">
    <property type="entry name" value="DUF5981"/>
</dbReference>
<sequence>MTAPLPLRDATQRCPKSMVYGPCGGVTLDGGCEVPGIRCSFVDHAAALNGLAFSPDDVQAPAAAYDSGDMLHARPRTAAADEFAVLVEAGGVITADLPIRSADPAVITEAGARLRELTAVIAGEPPGLRDALSPTHKALLLTTAGSRVLAGLTCRDRNRVALEGELAALADLGVSGVLAVTGDHPASTALPQARPVFDLDATRLAALARRAGLFVAVAEQPTAPPVEYRPARLAVKARAGAELGILNLCGDISAITRFTAAVAATAAPIPVLASVPVVISAAAARRLAALPGAALPADIVAAVTSADDPVEAGIRSAVAWARRALTIPGVAGIHLSAISDHGTAGADASGLAAVDAVATTAARLRAGIGSRADEAGAA</sequence>
<keyword evidence="4 8" id="KW-0285">Flavoprotein</keyword>
<accession>A0A498BTS7</accession>
<dbReference type="GO" id="GO:0106312">
    <property type="term" value="F:methylenetetrahydrofolate reductase (NADH) activity"/>
    <property type="evidence" value="ECO:0007669"/>
    <property type="project" value="UniProtKB-EC"/>
</dbReference>
<evidence type="ECO:0000256" key="2">
    <source>
        <dbReference type="ARBA" id="ARBA00004777"/>
    </source>
</evidence>
<proteinExistence type="inferred from homology"/>
<dbReference type="InterPro" id="IPR003171">
    <property type="entry name" value="Mehydrof_redctse-like"/>
</dbReference>
<comment type="pathway">
    <text evidence="2 8">One-carbon metabolism; tetrahydrofolate interconversion.</text>
</comment>
<keyword evidence="6 8" id="KW-0560">Oxidoreductase</keyword>
<reference evidence="10 11" key="1">
    <citation type="journal article" date="2015" name="Stand. Genomic Sci.">
        <title>Genomic Encyclopedia of Bacterial and Archaeal Type Strains, Phase III: the genomes of soil and plant-associated and newly described type strains.</title>
        <authorList>
            <person name="Whitman W.B."/>
            <person name="Woyke T."/>
            <person name="Klenk H.P."/>
            <person name="Zhou Y."/>
            <person name="Lilburn T.G."/>
            <person name="Beck B.J."/>
            <person name="De Vos P."/>
            <person name="Vandamme P."/>
            <person name="Eisen J.A."/>
            <person name="Garrity G."/>
            <person name="Hugenholtz P."/>
            <person name="Kyrpides N.C."/>
        </authorList>
    </citation>
    <scope>NUCLEOTIDE SEQUENCE [LARGE SCALE GENOMIC DNA]</scope>
    <source>
        <strain evidence="10 11">S2T63</strain>
    </source>
</reference>
<evidence type="ECO:0000256" key="7">
    <source>
        <dbReference type="ARBA" id="ARBA00048628"/>
    </source>
</evidence>
<dbReference type="GO" id="GO:0009086">
    <property type="term" value="P:methionine biosynthetic process"/>
    <property type="evidence" value="ECO:0007669"/>
    <property type="project" value="TreeGrafter"/>
</dbReference>
<dbReference type="InterPro" id="IPR029041">
    <property type="entry name" value="FAD-linked_oxidoreductase-like"/>
</dbReference>
<dbReference type="RefSeq" id="WP_121059495.1">
    <property type="nucleotide sequence ID" value="NZ_RCDB01000003.1"/>
</dbReference>
<evidence type="ECO:0000313" key="11">
    <source>
        <dbReference type="Proteomes" id="UP000273158"/>
    </source>
</evidence>
<keyword evidence="5 8" id="KW-0274">FAD</keyword>
<dbReference type="GO" id="GO:0035999">
    <property type="term" value="P:tetrahydrofolate interconversion"/>
    <property type="evidence" value="ECO:0007669"/>
    <property type="project" value="UniProtKB-UniPathway"/>
</dbReference>
<dbReference type="Pfam" id="PF02219">
    <property type="entry name" value="MTHFR"/>
    <property type="match status" value="1"/>
</dbReference>
<dbReference type="PANTHER" id="PTHR45754">
    <property type="entry name" value="METHYLENETETRAHYDROFOLATE REDUCTASE"/>
    <property type="match status" value="1"/>
</dbReference>
<dbReference type="GO" id="GO:0071949">
    <property type="term" value="F:FAD binding"/>
    <property type="evidence" value="ECO:0007669"/>
    <property type="project" value="TreeGrafter"/>
</dbReference>
<evidence type="ECO:0000256" key="6">
    <source>
        <dbReference type="ARBA" id="ARBA00023002"/>
    </source>
</evidence>
<organism evidence="10 11">
    <name type="scientific">Microbacterium telephonicum</name>
    <dbReference type="NCBI Taxonomy" id="1714841"/>
    <lineage>
        <taxon>Bacteria</taxon>
        <taxon>Bacillati</taxon>
        <taxon>Actinomycetota</taxon>
        <taxon>Actinomycetes</taxon>
        <taxon>Micrococcales</taxon>
        <taxon>Microbacteriaceae</taxon>
        <taxon>Microbacterium</taxon>
    </lineage>
</organism>
<dbReference type="EMBL" id="RCDB01000003">
    <property type="protein sequence ID" value="RLK47374.1"/>
    <property type="molecule type" value="Genomic_DNA"/>
</dbReference>
<feature type="domain" description="Methylene-tetrahydrofolate reductase C-terminal-like" evidence="9">
    <location>
        <begin position="11"/>
        <end position="46"/>
    </location>
</feature>
<evidence type="ECO:0000256" key="5">
    <source>
        <dbReference type="ARBA" id="ARBA00022827"/>
    </source>
</evidence>
<dbReference type="OrthoDB" id="9803687at2"/>
<comment type="similarity">
    <text evidence="3 8">Belongs to the methylenetetrahydrofolate reductase family.</text>
</comment>